<reference evidence="2 3" key="1">
    <citation type="submission" date="2018-11" db="EMBL/GenBank/DDBJ databases">
        <title>Genome assembly of Steccherinum ochraceum LE-BIN_3174, the white-rot fungus of the Steccherinaceae family (The Residual Polyporoid clade, Polyporales, Basidiomycota).</title>
        <authorList>
            <person name="Fedorova T.V."/>
            <person name="Glazunova O.A."/>
            <person name="Landesman E.O."/>
            <person name="Moiseenko K.V."/>
            <person name="Psurtseva N.V."/>
            <person name="Savinova O.S."/>
            <person name="Shakhova N.V."/>
            <person name="Tyazhelova T.V."/>
            <person name="Vasina D.V."/>
        </authorList>
    </citation>
    <scope>NUCLEOTIDE SEQUENCE [LARGE SCALE GENOMIC DNA]</scope>
    <source>
        <strain evidence="2 3">LE-BIN_3174</strain>
    </source>
</reference>
<comment type="caution">
    <text evidence="2">The sequence shown here is derived from an EMBL/GenBank/DDBJ whole genome shotgun (WGS) entry which is preliminary data.</text>
</comment>
<evidence type="ECO:0008006" key="4">
    <source>
        <dbReference type="Google" id="ProtNLM"/>
    </source>
</evidence>
<dbReference type="EMBL" id="RWJN01000063">
    <property type="protein sequence ID" value="TCD68544.1"/>
    <property type="molecule type" value="Genomic_DNA"/>
</dbReference>
<dbReference type="AlphaFoldDB" id="A0A4R0RZA1"/>
<proteinExistence type="predicted"/>
<protein>
    <recommendedName>
        <fullName evidence="4">BTB domain-containing protein</fullName>
    </recommendedName>
</protein>
<feature type="region of interest" description="Disordered" evidence="1">
    <location>
        <begin position="1"/>
        <end position="20"/>
    </location>
</feature>
<name>A0A4R0RZA1_9APHY</name>
<evidence type="ECO:0000313" key="3">
    <source>
        <dbReference type="Proteomes" id="UP000292702"/>
    </source>
</evidence>
<accession>A0A4R0RZA1</accession>
<keyword evidence="3" id="KW-1185">Reference proteome</keyword>
<dbReference type="Proteomes" id="UP000292702">
    <property type="component" value="Unassembled WGS sequence"/>
</dbReference>
<dbReference type="OrthoDB" id="3265815at2759"/>
<dbReference type="STRING" id="92696.A0A4R0RZA1"/>
<evidence type="ECO:0000313" key="2">
    <source>
        <dbReference type="EMBL" id="TCD68544.1"/>
    </source>
</evidence>
<sequence length="307" mass="33321">MTTKYMDESQNTSPEKDNRSHISDTFHAKFSFQNQIPDYILVSSSGTHFYVHRSFLVGSSSNDFGSLFKSVSPIVGDAGLALPRVGESNLLPKSSVSQSSAVLDAILSSIYKVPSDGNYSLSLFDLLDSITSLFAFGIALDSVLISSAPLYQEIVALSDQSPLCIYTTAAEYGLDDIAVAVSAQLLNLPLTSISEDEVQRMGPVYLKRLVNMQAHRATFLKTLLLQFPEAHSDKAECTVADRSMLAAAWTVALAGLTWEIGAGTSEKVLRSAFAPLLAHAACDECRELVSARVEEIMYDWAEAKTTI</sequence>
<gene>
    <name evidence="2" type="ORF">EIP91_010469</name>
</gene>
<evidence type="ECO:0000256" key="1">
    <source>
        <dbReference type="SAM" id="MobiDB-lite"/>
    </source>
</evidence>
<feature type="compositionally biased region" description="Polar residues" evidence="1">
    <location>
        <begin position="1"/>
        <end position="13"/>
    </location>
</feature>
<organism evidence="2 3">
    <name type="scientific">Steccherinum ochraceum</name>
    <dbReference type="NCBI Taxonomy" id="92696"/>
    <lineage>
        <taxon>Eukaryota</taxon>
        <taxon>Fungi</taxon>
        <taxon>Dikarya</taxon>
        <taxon>Basidiomycota</taxon>
        <taxon>Agaricomycotina</taxon>
        <taxon>Agaricomycetes</taxon>
        <taxon>Polyporales</taxon>
        <taxon>Steccherinaceae</taxon>
        <taxon>Steccherinum</taxon>
    </lineage>
</organism>